<proteinExistence type="predicted"/>
<keyword evidence="4" id="KW-1185">Reference proteome</keyword>
<organism evidence="3 4">
    <name type="scientific">Oleoguttula mirabilis</name>
    <dbReference type="NCBI Taxonomy" id="1507867"/>
    <lineage>
        <taxon>Eukaryota</taxon>
        <taxon>Fungi</taxon>
        <taxon>Dikarya</taxon>
        <taxon>Ascomycota</taxon>
        <taxon>Pezizomycotina</taxon>
        <taxon>Dothideomycetes</taxon>
        <taxon>Dothideomycetidae</taxon>
        <taxon>Mycosphaerellales</taxon>
        <taxon>Teratosphaeriaceae</taxon>
        <taxon>Oleoguttula</taxon>
    </lineage>
</organism>
<feature type="chain" id="PRO_5043451724" evidence="2">
    <location>
        <begin position="18"/>
        <end position="63"/>
    </location>
</feature>
<name>A0AAV9JDE8_9PEZI</name>
<feature type="signal peptide" evidence="2">
    <location>
        <begin position="1"/>
        <end position="17"/>
    </location>
</feature>
<dbReference type="EMBL" id="JAVFHQ010000036">
    <property type="protein sequence ID" value="KAK4542987.1"/>
    <property type="molecule type" value="Genomic_DNA"/>
</dbReference>
<evidence type="ECO:0000256" key="1">
    <source>
        <dbReference type="SAM" id="MobiDB-lite"/>
    </source>
</evidence>
<reference evidence="3 4" key="1">
    <citation type="submission" date="2021-11" db="EMBL/GenBank/DDBJ databases">
        <title>Black yeast isolated from Biological Soil Crust.</title>
        <authorList>
            <person name="Kurbessoian T."/>
        </authorList>
    </citation>
    <scope>NUCLEOTIDE SEQUENCE [LARGE SCALE GENOMIC DNA]</scope>
    <source>
        <strain evidence="3 4">CCFEE 5522</strain>
    </source>
</reference>
<evidence type="ECO:0000256" key="2">
    <source>
        <dbReference type="SAM" id="SignalP"/>
    </source>
</evidence>
<gene>
    <name evidence="3" type="ORF">LTR36_005985</name>
</gene>
<sequence>MDTLLIVIAMLSVQVLAVEPGEQQNYVEEDFVGAHEGPPELDEQAAGVEGEGAEGEGGELVGQ</sequence>
<evidence type="ECO:0000313" key="3">
    <source>
        <dbReference type="EMBL" id="KAK4542987.1"/>
    </source>
</evidence>
<comment type="caution">
    <text evidence="3">The sequence shown here is derived from an EMBL/GenBank/DDBJ whole genome shotgun (WGS) entry which is preliminary data.</text>
</comment>
<dbReference type="Proteomes" id="UP001324427">
    <property type="component" value="Unassembled WGS sequence"/>
</dbReference>
<protein>
    <submittedName>
        <fullName evidence="3">Uncharacterized protein</fullName>
    </submittedName>
</protein>
<keyword evidence="2" id="KW-0732">Signal</keyword>
<accession>A0AAV9JDE8</accession>
<dbReference type="AlphaFoldDB" id="A0AAV9JDE8"/>
<evidence type="ECO:0000313" key="4">
    <source>
        <dbReference type="Proteomes" id="UP001324427"/>
    </source>
</evidence>
<feature type="region of interest" description="Disordered" evidence="1">
    <location>
        <begin position="35"/>
        <end position="63"/>
    </location>
</feature>